<dbReference type="InterPro" id="IPR008538">
    <property type="entry name" value="Uma2"/>
</dbReference>
<dbReference type="Gene3D" id="3.90.1570.10">
    <property type="entry name" value="tt1808, chain A"/>
    <property type="match status" value="1"/>
</dbReference>
<proteinExistence type="predicted"/>
<keyword evidence="2" id="KW-0378">Hydrolase</keyword>
<keyword evidence="2" id="KW-0255">Endonuclease</keyword>
<evidence type="ECO:0000313" key="2">
    <source>
        <dbReference type="EMBL" id="MBK1833660.1"/>
    </source>
</evidence>
<dbReference type="AlphaFoldDB" id="A0A934VM74"/>
<dbReference type="RefSeq" id="WP_200391095.1">
    <property type="nucleotide sequence ID" value="NZ_JAENIO010000011.1"/>
</dbReference>
<dbReference type="Proteomes" id="UP000604083">
    <property type="component" value="Unassembled WGS sequence"/>
</dbReference>
<gene>
    <name evidence="2" type="ORF">JIN78_06255</name>
</gene>
<dbReference type="PANTHER" id="PTHR34107">
    <property type="entry name" value="SLL0198 PROTEIN-RELATED"/>
    <property type="match status" value="1"/>
</dbReference>
<organism evidence="2 3">
    <name type="scientific">Roseibacillus ishigakijimensis</name>
    <dbReference type="NCBI Taxonomy" id="454146"/>
    <lineage>
        <taxon>Bacteria</taxon>
        <taxon>Pseudomonadati</taxon>
        <taxon>Verrucomicrobiota</taxon>
        <taxon>Verrucomicrobiia</taxon>
        <taxon>Verrucomicrobiales</taxon>
        <taxon>Verrucomicrobiaceae</taxon>
        <taxon>Roseibacillus</taxon>
    </lineage>
</organism>
<dbReference type="Pfam" id="PF05685">
    <property type="entry name" value="Uma2"/>
    <property type="match status" value="1"/>
</dbReference>
<evidence type="ECO:0000313" key="3">
    <source>
        <dbReference type="Proteomes" id="UP000604083"/>
    </source>
</evidence>
<sequence length="215" mass="24530">MAAILDQILASPSAPLHIQRANEALATEATAREKFRDDIQPHDKAEFINGEVIMHSPARSQHNQVRHLLERILSIKTDQQEGFLTSEKALCAFTRNDYEPDILWFGPEKAASIEPRTLIHPVPDFIVEVLSDSTEKRDRGVKFEDYAAHGVAEYWLIEPYERFIEQYRLGDGEYHLHEKLSHGDITPLSFPDLTIPLAAIFEREANLTFLKTLLA</sequence>
<keyword evidence="2" id="KW-0540">Nuclease</keyword>
<feature type="domain" description="Putative restriction endonuclease" evidence="1">
    <location>
        <begin position="40"/>
        <end position="197"/>
    </location>
</feature>
<reference evidence="2" key="1">
    <citation type="submission" date="2021-01" db="EMBL/GenBank/DDBJ databases">
        <title>Modified the classification status of verrucomicrobia.</title>
        <authorList>
            <person name="Feng X."/>
        </authorList>
    </citation>
    <scope>NUCLEOTIDE SEQUENCE</scope>
    <source>
        <strain evidence="2">KCTC 12986</strain>
    </source>
</reference>
<dbReference type="InterPro" id="IPR011335">
    <property type="entry name" value="Restrct_endonuc-II-like"/>
</dbReference>
<dbReference type="EMBL" id="JAENIO010000011">
    <property type="protein sequence ID" value="MBK1833660.1"/>
    <property type="molecule type" value="Genomic_DNA"/>
</dbReference>
<protein>
    <submittedName>
        <fullName evidence="2">Uma2 family endonuclease</fullName>
    </submittedName>
</protein>
<dbReference type="PANTHER" id="PTHR34107:SF4">
    <property type="entry name" value="SLL1222 PROTEIN"/>
    <property type="match status" value="1"/>
</dbReference>
<dbReference type="GO" id="GO:0004519">
    <property type="term" value="F:endonuclease activity"/>
    <property type="evidence" value="ECO:0007669"/>
    <property type="project" value="UniProtKB-KW"/>
</dbReference>
<keyword evidence="3" id="KW-1185">Reference proteome</keyword>
<accession>A0A934VM74</accession>
<evidence type="ECO:0000259" key="1">
    <source>
        <dbReference type="Pfam" id="PF05685"/>
    </source>
</evidence>
<dbReference type="InterPro" id="IPR012296">
    <property type="entry name" value="Nuclease_put_TT1808"/>
</dbReference>
<name>A0A934VM74_9BACT</name>
<dbReference type="SUPFAM" id="SSF52980">
    <property type="entry name" value="Restriction endonuclease-like"/>
    <property type="match status" value="1"/>
</dbReference>
<dbReference type="CDD" id="cd06260">
    <property type="entry name" value="DUF820-like"/>
    <property type="match status" value="1"/>
</dbReference>
<comment type="caution">
    <text evidence="2">The sequence shown here is derived from an EMBL/GenBank/DDBJ whole genome shotgun (WGS) entry which is preliminary data.</text>
</comment>